<dbReference type="AntiFam" id="ANF00051">
    <property type="entry name" value="Translation of DNA tandem repeat"/>
</dbReference>
<accession>A0A0M4N8Q2</accession>
<evidence type="ECO:0000313" key="2">
    <source>
        <dbReference type="Proteomes" id="UP000056502"/>
    </source>
</evidence>
<organism evidence="1">
    <name type="scientific">Leptospira interrogans serovar Hardjo str. Norma</name>
    <dbReference type="NCBI Taxonomy" id="1279460"/>
    <lineage>
        <taxon>Bacteria</taxon>
        <taxon>Pseudomonadati</taxon>
        <taxon>Spirochaetota</taxon>
        <taxon>Spirochaetia</taxon>
        <taxon>Leptospirales</taxon>
        <taxon>Leptospiraceae</taxon>
        <taxon>Leptospira</taxon>
    </lineage>
</organism>
<reference evidence="1 2" key="1">
    <citation type="journal article" date="2015" name="Genome Announc.">
        <title>Whole-Genome Sequence of Leptospira interrogans Serovar Hardjo Subtype Hardjoprajitno Strain Norma, Isolated from Cattle in a Leptospirosis Outbreak in Brazil.</title>
        <authorList>
            <person name="Cosate M.R."/>
            <person name="Soares S.C."/>
            <person name="Mendes T.A."/>
            <person name="Raittz R.T."/>
            <person name="Moreira E.C."/>
            <person name="Leite R."/>
            <person name="Fernandes G.R."/>
            <person name="Haddad J.P."/>
            <person name="Ortega J.M."/>
        </authorList>
    </citation>
    <scope>NUCLEOTIDE SEQUENCE [LARGE SCALE GENOMIC DNA]</scope>
    <source>
        <strain evidence="1 2">Norma</strain>
    </source>
</reference>
<sequence length="39" mass="4689">MWDLPQITILRINSKIVGTHTFKKFFLNRAHIKKIGFQF</sequence>
<evidence type="ECO:0000313" key="1">
    <source>
        <dbReference type="EMBL" id="ALE39314.1"/>
    </source>
</evidence>
<dbReference type="AlphaFoldDB" id="A0A0M4N8Q2"/>
<name>A0A0M4N8Q2_LEPIR</name>
<proteinExistence type="predicted"/>
<protein>
    <submittedName>
        <fullName evidence="1">Uncharacterized protein</fullName>
    </submittedName>
</protein>
<dbReference type="PATRIC" id="fig|1279460.3.peg.2147"/>
<dbReference type="Proteomes" id="UP000056502">
    <property type="component" value="Chromosome I"/>
</dbReference>
<dbReference type="EMBL" id="CP012603">
    <property type="protein sequence ID" value="ALE39314.1"/>
    <property type="molecule type" value="Genomic_DNA"/>
</dbReference>
<gene>
    <name evidence="1" type="ORF">G436_2131</name>
</gene>